<reference evidence="1 2" key="1">
    <citation type="submission" date="2019-05" db="EMBL/GenBank/DDBJ databases">
        <title>Emergence of the Ug99 lineage of the wheat stem rust pathogen through somatic hybridization.</title>
        <authorList>
            <person name="Li F."/>
            <person name="Upadhyaya N.M."/>
            <person name="Sperschneider J."/>
            <person name="Matny O."/>
            <person name="Nguyen-Phuc H."/>
            <person name="Mago R."/>
            <person name="Raley C."/>
            <person name="Miller M.E."/>
            <person name="Silverstein K.A.T."/>
            <person name="Henningsen E."/>
            <person name="Hirsch C.D."/>
            <person name="Visser B."/>
            <person name="Pretorius Z.A."/>
            <person name="Steffenson B.J."/>
            <person name="Schwessinger B."/>
            <person name="Dodds P.N."/>
            <person name="Figueroa M."/>
        </authorList>
    </citation>
    <scope>NUCLEOTIDE SEQUENCE [LARGE SCALE GENOMIC DNA]</scope>
    <source>
        <strain evidence="1">21-0</strain>
    </source>
</reference>
<dbReference type="Proteomes" id="UP000324748">
    <property type="component" value="Unassembled WGS sequence"/>
</dbReference>
<protein>
    <submittedName>
        <fullName evidence="1">Uncharacterized protein</fullName>
    </submittedName>
</protein>
<dbReference type="EMBL" id="VSWC01000196">
    <property type="protein sequence ID" value="KAA1065804.1"/>
    <property type="molecule type" value="Genomic_DNA"/>
</dbReference>
<evidence type="ECO:0000313" key="2">
    <source>
        <dbReference type="Proteomes" id="UP000324748"/>
    </source>
</evidence>
<proteinExistence type="predicted"/>
<evidence type="ECO:0000313" key="1">
    <source>
        <dbReference type="EMBL" id="KAA1065804.1"/>
    </source>
</evidence>
<dbReference type="AlphaFoldDB" id="A0A5B0LQF8"/>
<gene>
    <name evidence="1" type="ORF">PGT21_010613</name>
</gene>
<sequence length="85" mass="9048">MAPPHPGSLTLSHPTTVIDLRSQSTILNQPNCPAFTTTTHSSTSPSDLVSFSHFSSISCLSSLSLNNPIDIDSTSTSTHIDLHPF</sequence>
<keyword evidence="2" id="KW-1185">Reference proteome</keyword>
<organism evidence="1 2">
    <name type="scientific">Puccinia graminis f. sp. tritici</name>
    <dbReference type="NCBI Taxonomy" id="56615"/>
    <lineage>
        <taxon>Eukaryota</taxon>
        <taxon>Fungi</taxon>
        <taxon>Dikarya</taxon>
        <taxon>Basidiomycota</taxon>
        <taxon>Pucciniomycotina</taxon>
        <taxon>Pucciniomycetes</taxon>
        <taxon>Pucciniales</taxon>
        <taxon>Pucciniaceae</taxon>
        <taxon>Puccinia</taxon>
    </lineage>
</organism>
<name>A0A5B0LQF8_PUCGR</name>
<accession>A0A5B0LQF8</accession>
<comment type="caution">
    <text evidence="1">The sequence shown here is derived from an EMBL/GenBank/DDBJ whole genome shotgun (WGS) entry which is preliminary data.</text>
</comment>